<evidence type="ECO:0000313" key="1">
    <source>
        <dbReference type="EMBL" id="JAD70314.1"/>
    </source>
</evidence>
<proteinExistence type="predicted"/>
<accession>A0A0A9C1Z4</accession>
<dbReference type="EMBL" id="GBRH01227581">
    <property type="protein sequence ID" value="JAD70314.1"/>
    <property type="molecule type" value="Transcribed_RNA"/>
</dbReference>
<sequence>MIPSPVPRFVSKKSTS</sequence>
<dbReference type="AlphaFoldDB" id="A0A0A9C1Z4"/>
<name>A0A0A9C1Z4_ARUDO</name>
<reference evidence="1" key="2">
    <citation type="journal article" date="2015" name="Data Brief">
        <title>Shoot transcriptome of the giant reed, Arundo donax.</title>
        <authorList>
            <person name="Barrero R.A."/>
            <person name="Guerrero F.D."/>
            <person name="Moolhuijzen P."/>
            <person name="Goolsby J.A."/>
            <person name="Tidwell J."/>
            <person name="Bellgard S.E."/>
            <person name="Bellgard M.I."/>
        </authorList>
    </citation>
    <scope>NUCLEOTIDE SEQUENCE</scope>
    <source>
        <tissue evidence="1">Shoot tissue taken approximately 20 cm above the soil surface</tissue>
    </source>
</reference>
<reference evidence="1" key="1">
    <citation type="submission" date="2014-09" db="EMBL/GenBank/DDBJ databases">
        <authorList>
            <person name="Magalhaes I.L.F."/>
            <person name="Oliveira U."/>
            <person name="Santos F.R."/>
            <person name="Vidigal T.H.D.A."/>
            <person name="Brescovit A.D."/>
            <person name="Santos A.J."/>
        </authorList>
    </citation>
    <scope>NUCLEOTIDE SEQUENCE</scope>
    <source>
        <tissue evidence="1">Shoot tissue taken approximately 20 cm above the soil surface</tissue>
    </source>
</reference>
<protein>
    <submittedName>
        <fullName evidence="1">Uncharacterized protein</fullName>
    </submittedName>
</protein>
<organism evidence="1">
    <name type="scientific">Arundo donax</name>
    <name type="common">Giant reed</name>
    <name type="synonym">Donax arundinaceus</name>
    <dbReference type="NCBI Taxonomy" id="35708"/>
    <lineage>
        <taxon>Eukaryota</taxon>
        <taxon>Viridiplantae</taxon>
        <taxon>Streptophyta</taxon>
        <taxon>Embryophyta</taxon>
        <taxon>Tracheophyta</taxon>
        <taxon>Spermatophyta</taxon>
        <taxon>Magnoliopsida</taxon>
        <taxon>Liliopsida</taxon>
        <taxon>Poales</taxon>
        <taxon>Poaceae</taxon>
        <taxon>PACMAD clade</taxon>
        <taxon>Arundinoideae</taxon>
        <taxon>Arundineae</taxon>
        <taxon>Arundo</taxon>
    </lineage>
</organism>